<protein>
    <submittedName>
        <fullName evidence="6">FAD-dependent oxidoreductase</fullName>
    </submittedName>
</protein>
<dbReference type="PRINTS" id="PR00469">
    <property type="entry name" value="PNDRDTASEII"/>
</dbReference>
<evidence type="ECO:0000256" key="3">
    <source>
        <dbReference type="ARBA" id="ARBA00023002"/>
    </source>
</evidence>
<keyword evidence="4" id="KW-0408">Iron</keyword>
<dbReference type="PANTHER" id="PTHR43498:SF1">
    <property type="entry name" value="COB--COM HETERODISULFIDE REDUCTASE IRON-SULFUR SUBUNIT A"/>
    <property type="match status" value="1"/>
</dbReference>
<comment type="caution">
    <text evidence="6">The sequence shown here is derived from an EMBL/GenBank/DDBJ whole genome shotgun (WGS) entry which is preliminary data.</text>
</comment>
<keyword evidence="5" id="KW-0411">Iron-sulfur</keyword>
<dbReference type="InterPro" id="IPR036188">
    <property type="entry name" value="FAD/NAD-bd_sf"/>
</dbReference>
<dbReference type="GO" id="GO:0016491">
    <property type="term" value="F:oxidoreductase activity"/>
    <property type="evidence" value="ECO:0007669"/>
    <property type="project" value="UniProtKB-KW"/>
</dbReference>
<dbReference type="GO" id="GO:0046872">
    <property type="term" value="F:metal ion binding"/>
    <property type="evidence" value="ECO:0007669"/>
    <property type="project" value="UniProtKB-KW"/>
</dbReference>
<dbReference type="PANTHER" id="PTHR43498">
    <property type="entry name" value="FERREDOXIN:COB-COM HETERODISULFIDE REDUCTASE SUBUNIT A"/>
    <property type="match status" value="1"/>
</dbReference>
<evidence type="ECO:0000313" key="6">
    <source>
        <dbReference type="EMBL" id="TFZ02654.1"/>
    </source>
</evidence>
<organism evidence="6 7">
    <name type="scientific">Ramlibacter henchirensis</name>
    <dbReference type="NCBI Taxonomy" id="204072"/>
    <lineage>
        <taxon>Bacteria</taxon>
        <taxon>Pseudomonadati</taxon>
        <taxon>Pseudomonadota</taxon>
        <taxon>Betaproteobacteria</taxon>
        <taxon>Burkholderiales</taxon>
        <taxon>Comamonadaceae</taxon>
        <taxon>Ramlibacter</taxon>
    </lineage>
</organism>
<keyword evidence="1" id="KW-0004">4Fe-4S</keyword>
<dbReference type="AlphaFoldDB" id="A0A4Z0BVZ9"/>
<keyword evidence="2" id="KW-0479">Metal-binding</keyword>
<accession>A0A4Z0BVZ9</accession>
<dbReference type="Proteomes" id="UP000298180">
    <property type="component" value="Unassembled WGS sequence"/>
</dbReference>
<keyword evidence="3" id="KW-0560">Oxidoreductase</keyword>
<dbReference type="Gene3D" id="3.50.50.60">
    <property type="entry name" value="FAD/NAD(P)-binding domain"/>
    <property type="match status" value="1"/>
</dbReference>
<evidence type="ECO:0000256" key="1">
    <source>
        <dbReference type="ARBA" id="ARBA00022485"/>
    </source>
</evidence>
<evidence type="ECO:0000256" key="5">
    <source>
        <dbReference type="ARBA" id="ARBA00023014"/>
    </source>
</evidence>
<dbReference type="EMBL" id="SMLM01000002">
    <property type="protein sequence ID" value="TFZ02654.1"/>
    <property type="molecule type" value="Genomic_DNA"/>
</dbReference>
<dbReference type="GO" id="GO:0051539">
    <property type="term" value="F:4 iron, 4 sulfur cluster binding"/>
    <property type="evidence" value="ECO:0007669"/>
    <property type="project" value="UniProtKB-KW"/>
</dbReference>
<sequence length="471" mass="52135">MNQQEQALGRTPKGVPVVAEADVVVIGGGPGGFAAALRARREGCSVIMVEKFDMPGGVHTSGLQGAANTGVGGIHTELMERFEREGCIFTADETNLPDWAGNAISHYDYYLPPGSPFKRVSFNPDGAGNIMVKMLEEAGVHAIYGASFADVEMEQDGAERRITHAIIETVAGRQALRGRVFVEGTGTAEVVARAGAPFVRGGGRQRETVTNDPEKRPIPGGLLWIMSGIDFAETAAYQKRENDPALSKLINKARAAGDIPPELYRPRMEGGRNVYGEHYIGHPTVDMSPIQAPGTFILWQNVPYEWALHMDDDAEHASRAKKELRRLIDAEARFLTKYVPGFQNAFISHVGRYVGVRDGRHPIGEYVFSIDDAREERRFPDAVTRPMTKTFFWDAYTKYTFEVPYRCFLPKEVSNLLLTGASLSFTFETIFMVMRNFPWCTQTGEIAGLAAARSVRRGITPKQLQWNEPLF</sequence>
<name>A0A4Z0BVZ9_9BURK</name>
<proteinExistence type="predicted"/>
<dbReference type="InterPro" id="IPR039650">
    <property type="entry name" value="HdrA-like"/>
</dbReference>
<reference evidence="6 7" key="1">
    <citation type="submission" date="2019-03" db="EMBL/GenBank/DDBJ databases">
        <title>Ramlibacter henchirensis DSM 14656, whole genome shotgun sequence.</title>
        <authorList>
            <person name="Zhang X."/>
            <person name="Feng G."/>
            <person name="Zhu H."/>
        </authorList>
    </citation>
    <scope>NUCLEOTIDE SEQUENCE [LARGE SCALE GENOMIC DNA]</scope>
    <source>
        <strain evidence="6 7">DSM 14656</strain>
    </source>
</reference>
<gene>
    <name evidence="6" type="ORF">EZ313_15465</name>
</gene>
<evidence type="ECO:0000256" key="4">
    <source>
        <dbReference type="ARBA" id="ARBA00023004"/>
    </source>
</evidence>
<dbReference type="OrthoDB" id="9801699at2"/>
<dbReference type="RefSeq" id="WP_135264179.1">
    <property type="nucleotide sequence ID" value="NZ_SMLM01000002.1"/>
</dbReference>
<evidence type="ECO:0000256" key="2">
    <source>
        <dbReference type="ARBA" id="ARBA00022723"/>
    </source>
</evidence>
<dbReference type="Pfam" id="PF12831">
    <property type="entry name" value="FAD_oxidored"/>
    <property type="match status" value="1"/>
</dbReference>
<dbReference type="SUPFAM" id="SSF51905">
    <property type="entry name" value="FAD/NAD(P)-binding domain"/>
    <property type="match status" value="1"/>
</dbReference>
<evidence type="ECO:0000313" key="7">
    <source>
        <dbReference type="Proteomes" id="UP000298180"/>
    </source>
</evidence>
<keyword evidence="7" id="KW-1185">Reference proteome</keyword>